<feature type="compositionally biased region" description="Basic and acidic residues" evidence="1">
    <location>
        <begin position="66"/>
        <end position="77"/>
    </location>
</feature>
<proteinExistence type="predicted"/>
<evidence type="ECO:0000313" key="2">
    <source>
        <dbReference type="EMBL" id="KAJ3582981.1"/>
    </source>
</evidence>
<keyword evidence="4" id="KW-1185">Reference proteome</keyword>
<protein>
    <submittedName>
        <fullName evidence="3">Uncharacterized protein</fullName>
    </submittedName>
</protein>
<dbReference type="EMBL" id="JANIIK010000592">
    <property type="protein sequence ID" value="KAJ3582985.1"/>
    <property type="molecule type" value="Genomic_DNA"/>
</dbReference>
<evidence type="ECO:0000313" key="4">
    <source>
        <dbReference type="Proteomes" id="UP001148018"/>
    </source>
</evidence>
<dbReference type="EMBL" id="JANIIK010000593">
    <property type="protein sequence ID" value="KAJ3582981.1"/>
    <property type="molecule type" value="Genomic_DNA"/>
</dbReference>
<feature type="compositionally biased region" description="Basic and acidic residues" evidence="1">
    <location>
        <begin position="1"/>
        <end position="15"/>
    </location>
</feature>
<reference evidence="3" key="1">
    <citation type="submission" date="2022-07" db="EMBL/GenBank/DDBJ databases">
        <title>Chromosome-level genome of Muraenolepis orangiensis.</title>
        <authorList>
            <person name="Kim J."/>
        </authorList>
    </citation>
    <scope>NUCLEOTIDE SEQUENCE</scope>
    <source>
        <strain evidence="3">KU_S4_2022</strain>
        <tissue evidence="3">Muscle</tissue>
    </source>
</reference>
<name>A0A9Q0I2K6_9TELE</name>
<accession>A0A9Q0I2K6</accession>
<sequence length="112" mass="12653">MEEAHRRLASPDRARLVASTTLVNQRAPRTPQQSTAPPETPGPRRPATTTTRDHTDPRPRRPTTTTRDDDPRRRVSSVDRASCRRPGNVGRPGSWKEKWNSRNVLSRLPVEG</sequence>
<feature type="region of interest" description="Disordered" evidence="1">
    <location>
        <begin position="1"/>
        <end position="97"/>
    </location>
</feature>
<gene>
    <name evidence="3" type="ORF">NHX12_000030</name>
    <name evidence="2" type="ORF">NHX12_000036</name>
</gene>
<evidence type="ECO:0000313" key="3">
    <source>
        <dbReference type="EMBL" id="KAJ3582985.1"/>
    </source>
</evidence>
<dbReference type="Proteomes" id="UP001148018">
    <property type="component" value="Unassembled WGS sequence"/>
</dbReference>
<dbReference type="AlphaFoldDB" id="A0A9Q0I2K6"/>
<evidence type="ECO:0000256" key="1">
    <source>
        <dbReference type="SAM" id="MobiDB-lite"/>
    </source>
</evidence>
<comment type="caution">
    <text evidence="3">The sequence shown here is derived from an EMBL/GenBank/DDBJ whole genome shotgun (WGS) entry which is preliminary data.</text>
</comment>
<organism evidence="3 4">
    <name type="scientific">Muraenolepis orangiensis</name>
    <name type="common">Patagonian moray cod</name>
    <dbReference type="NCBI Taxonomy" id="630683"/>
    <lineage>
        <taxon>Eukaryota</taxon>
        <taxon>Metazoa</taxon>
        <taxon>Chordata</taxon>
        <taxon>Craniata</taxon>
        <taxon>Vertebrata</taxon>
        <taxon>Euteleostomi</taxon>
        <taxon>Actinopterygii</taxon>
        <taxon>Neopterygii</taxon>
        <taxon>Teleostei</taxon>
        <taxon>Neoteleostei</taxon>
        <taxon>Acanthomorphata</taxon>
        <taxon>Zeiogadaria</taxon>
        <taxon>Gadariae</taxon>
        <taxon>Gadiformes</taxon>
        <taxon>Muraenolepidoidei</taxon>
        <taxon>Muraenolepididae</taxon>
        <taxon>Muraenolepis</taxon>
    </lineage>
</organism>